<feature type="transmembrane region" description="Helical" evidence="1">
    <location>
        <begin position="139"/>
        <end position="163"/>
    </location>
</feature>
<protein>
    <submittedName>
        <fullName evidence="2">ECF transporter S component</fullName>
    </submittedName>
</protein>
<keyword evidence="1" id="KW-0812">Transmembrane</keyword>
<evidence type="ECO:0000256" key="1">
    <source>
        <dbReference type="SAM" id="Phobius"/>
    </source>
</evidence>
<evidence type="ECO:0000313" key="2">
    <source>
        <dbReference type="EMBL" id="HJF45811.1"/>
    </source>
</evidence>
<proteinExistence type="predicted"/>
<reference evidence="2" key="1">
    <citation type="journal article" date="2021" name="PeerJ">
        <title>Extensive microbial diversity within the chicken gut microbiome revealed by metagenomics and culture.</title>
        <authorList>
            <person name="Gilroy R."/>
            <person name="Ravi A."/>
            <person name="Getino M."/>
            <person name="Pursley I."/>
            <person name="Horton D.L."/>
            <person name="Alikhan N.F."/>
            <person name="Baker D."/>
            <person name="Gharbi K."/>
            <person name="Hall N."/>
            <person name="Watson M."/>
            <person name="Adriaenssens E.M."/>
            <person name="Foster-Nyarko E."/>
            <person name="Jarju S."/>
            <person name="Secka A."/>
            <person name="Antonio M."/>
            <person name="Oren A."/>
            <person name="Chaudhuri R.R."/>
            <person name="La Ragione R."/>
            <person name="Hildebrand F."/>
            <person name="Pallen M.J."/>
        </authorList>
    </citation>
    <scope>NUCLEOTIDE SEQUENCE</scope>
    <source>
        <strain evidence="2">CHK124-7917</strain>
    </source>
</reference>
<comment type="caution">
    <text evidence="2">The sequence shown here is derived from an EMBL/GenBank/DDBJ whole genome shotgun (WGS) entry which is preliminary data.</text>
</comment>
<reference evidence="2" key="2">
    <citation type="submission" date="2021-09" db="EMBL/GenBank/DDBJ databases">
        <authorList>
            <person name="Gilroy R."/>
        </authorList>
    </citation>
    <scope>NUCLEOTIDE SEQUENCE</scope>
    <source>
        <strain evidence="2">CHK124-7917</strain>
    </source>
</reference>
<feature type="transmembrane region" description="Helical" evidence="1">
    <location>
        <begin position="106"/>
        <end position="127"/>
    </location>
</feature>
<sequence>MSQVKKVVVAAVCAALGIVLPMAFHSIPNAGATWLPMHIPVMISGLVAGPVAGAATGVLAPVLSGLLTGMPPAPMLPPMTCELLVYGLVSGLLSRVVRTGNATADLYISLVGAMLAGRVVAGVLRALIFSPGAYSLEAWLTASFVTAIMGIVLQLAVVVPIVVSLERAGLVPPRYPEE</sequence>
<keyword evidence="1" id="KW-0472">Membrane</keyword>
<dbReference type="EMBL" id="DYWQ01000130">
    <property type="protein sequence ID" value="HJF45811.1"/>
    <property type="molecule type" value="Genomic_DNA"/>
</dbReference>
<keyword evidence="1" id="KW-1133">Transmembrane helix</keyword>
<feature type="transmembrane region" description="Helical" evidence="1">
    <location>
        <begin position="42"/>
        <end position="63"/>
    </location>
</feature>
<dbReference type="GO" id="GO:0022857">
    <property type="term" value="F:transmembrane transporter activity"/>
    <property type="evidence" value="ECO:0007669"/>
    <property type="project" value="InterPro"/>
</dbReference>
<dbReference type="Proteomes" id="UP000697330">
    <property type="component" value="Unassembled WGS sequence"/>
</dbReference>
<dbReference type="Gene3D" id="1.10.1760.20">
    <property type="match status" value="1"/>
</dbReference>
<accession>A0A921GGY3</accession>
<dbReference type="Pfam" id="PF12822">
    <property type="entry name" value="ECF_trnsprt"/>
    <property type="match status" value="1"/>
</dbReference>
<evidence type="ECO:0000313" key="3">
    <source>
        <dbReference type="Proteomes" id="UP000697330"/>
    </source>
</evidence>
<gene>
    <name evidence="2" type="ORF">K8U72_08550</name>
</gene>
<organism evidence="2 3">
    <name type="scientific">Thermophilibacter provencensis</name>
    <dbReference type="NCBI Taxonomy" id="1852386"/>
    <lineage>
        <taxon>Bacteria</taxon>
        <taxon>Bacillati</taxon>
        <taxon>Actinomycetota</taxon>
        <taxon>Coriobacteriia</taxon>
        <taxon>Coriobacteriales</taxon>
        <taxon>Atopobiaceae</taxon>
        <taxon>Thermophilibacter</taxon>
    </lineage>
</organism>
<dbReference type="AlphaFoldDB" id="A0A921GGY3"/>
<dbReference type="OrthoDB" id="9815422at2"/>
<name>A0A921GGY3_9ACTN</name>
<dbReference type="InterPro" id="IPR024529">
    <property type="entry name" value="ECF_trnsprt_substrate-spec"/>
</dbReference>
<dbReference type="RefSeq" id="WP_075280539.1">
    <property type="nucleotide sequence ID" value="NZ_CALUGK010000019.1"/>
</dbReference>